<evidence type="ECO:0000313" key="2">
    <source>
        <dbReference type="Proteomes" id="UP001552427"/>
    </source>
</evidence>
<reference evidence="1 2" key="1">
    <citation type="submission" date="2024-06" db="EMBL/GenBank/DDBJ databases">
        <title>The Natural Products Discovery Center: Release of the First 8490 Sequenced Strains for Exploring Actinobacteria Biosynthetic Diversity.</title>
        <authorList>
            <person name="Kalkreuter E."/>
            <person name="Kautsar S.A."/>
            <person name="Yang D."/>
            <person name="Bader C.D."/>
            <person name="Teijaro C.N."/>
            <person name="Fluegel L."/>
            <person name="Davis C.M."/>
            <person name="Simpson J.R."/>
            <person name="Lauterbach L."/>
            <person name="Steele A.D."/>
            <person name="Gui C."/>
            <person name="Meng S."/>
            <person name="Li G."/>
            <person name="Viehrig K."/>
            <person name="Ye F."/>
            <person name="Su P."/>
            <person name="Kiefer A.F."/>
            <person name="Nichols A."/>
            <person name="Cepeda A.J."/>
            <person name="Yan W."/>
            <person name="Fan B."/>
            <person name="Jiang Y."/>
            <person name="Adhikari A."/>
            <person name="Zheng C.-J."/>
            <person name="Schuster L."/>
            <person name="Cowan T.M."/>
            <person name="Smanski M.J."/>
            <person name="Chevrette M.G."/>
            <person name="De Carvalho L.P.S."/>
            <person name="Shen B."/>
        </authorList>
    </citation>
    <scope>NUCLEOTIDE SEQUENCE [LARGE SCALE GENOMIC DNA]</scope>
    <source>
        <strain evidence="1 2">NPDC049574</strain>
    </source>
</reference>
<dbReference type="Proteomes" id="UP001552427">
    <property type="component" value="Unassembled WGS sequence"/>
</dbReference>
<protein>
    <recommendedName>
        <fullName evidence="3">Lipoprotein LpqB beta-propeller domain-containing protein</fullName>
    </recommendedName>
</protein>
<proteinExistence type="predicted"/>
<comment type="caution">
    <text evidence="1">The sequence shown here is derived from an EMBL/GenBank/DDBJ whole genome shotgun (WGS) entry which is preliminary data.</text>
</comment>
<organism evidence="1 2">
    <name type="scientific">Nonomuraea bangladeshensis</name>
    <dbReference type="NCBI Taxonomy" id="404385"/>
    <lineage>
        <taxon>Bacteria</taxon>
        <taxon>Bacillati</taxon>
        <taxon>Actinomycetota</taxon>
        <taxon>Actinomycetes</taxon>
        <taxon>Streptosporangiales</taxon>
        <taxon>Streptosporangiaceae</taxon>
        <taxon>Nonomuraea</taxon>
    </lineage>
</organism>
<keyword evidence="2" id="KW-1185">Reference proteome</keyword>
<dbReference type="RefSeq" id="WP_364446594.1">
    <property type="nucleotide sequence ID" value="NZ_JBFARM010000003.1"/>
</dbReference>
<dbReference type="EMBL" id="JBFARM010000003">
    <property type="protein sequence ID" value="MEV4285662.1"/>
    <property type="molecule type" value="Genomic_DNA"/>
</dbReference>
<dbReference type="InterPro" id="IPR011044">
    <property type="entry name" value="Quino_amine_DH_bsu"/>
</dbReference>
<sequence length="281" mass="31072">MAAEAPATIAYAQRTQTWEVVLTSGKVVEVPEALTVAPKDAVNEGTIAPFLISGDGRHLFYYRKKDGLFVERTVHGKERVVAKRITAYAIGEEWPFVSYDGSYVIMGTSGPGLGVFADLRKRKAMGPPERTDAWSLSGFSPDSKRVLLGGEQMIVFDRALRPRLRLKTRLDPSALAGDYTTSAVLVGKGSKYRKVRLLNLRTGRAGAVVKVRLPRGQYIDDIDFDRSDRLIVRSKSAKGVAVYQVSRKTGAVKLLKEIERPDVAGWVLPGDDCYEPWADRK</sequence>
<dbReference type="SUPFAM" id="SSF50969">
    <property type="entry name" value="YVTN repeat-like/Quinoprotein amine dehydrogenase"/>
    <property type="match status" value="1"/>
</dbReference>
<evidence type="ECO:0000313" key="1">
    <source>
        <dbReference type="EMBL" id="MEV4285662.1"/>
    </source>
</evidence>
<evidence type="ECO:0008006" key="3">
    <source>
        <dbReference type="Google" id="ProtNLM"/>
    </source>
</evidence>
<name>A0ABV3GZG0_9ACTN</name>
<gene>
    <name evidence="1" type="ORF">AB0K40_09155</name>
</gene>
<accession>A0ABV3GZG0</accession>